<protein>
    <submittedName>
        <fullName evidence="1">Uncharacterized protein isoform X2</fullName>
    </submittedName>
</protein>
<reference evidence="1" key="1">
    <citation type="submission" date="2025-08" db="UniProtKB">
        <authorList>
            <consortium name="RefSeq"/>
        </authorList>
    </citation>
    <scope>IDENTIFICATION</scope>
</reference>
<gene>
    <name evidence="1" type="primary">LOC107762953</name>
</gene>
<accession>A0A1S3XA78</accession>
<dbReference type="OrthoDB" id="10302341at2759"/>
<sequence length="118" mass="13790">MTKLELSLLENERISTEIFRLKIVVGNFQWFLLENQKHNVKYFLIVFRPYSDNVSLKVLAQKYRLLFCDRFGRFLEVKGSVHLLLRQRASSPARWHKGGFMLYGGIGLRAATGEGLIW</sequence>
<name>A0A1S3XA78_TOBAC</name>
<dbReference type="PaxDb" id="4097-A0A1S3XA78"/>
<evidence type="ECO:0000313" key="1">
    <source>
        <dbReference type="RefSeq" id="XP_016436840.1"/>
    </source>
</evidence>
<proteinExistence type="predicted"/>
<dbReference type="AlphaFoldDB" id="A0A1S3XA78"/>
<organism evidence="1">
    <name type="scientific">Nicotiana tabacum</name>
    <name type="common">Common tobacco</name>
    <dbReference type="NCBI Taxonomy" id="4097"/>
    <lineage>
        <taxon>Eukaryota</taxon>
        <taxon>Viridiplantae</taxon>
        <taxon>Streptophyta</taxon>
        <taxon>Embryophyta</taxon>
        <taxon>Tracheophyta</taxon>
        <taxon>Spermatophyta</taxon>
        <taxon>Magnoliopsida</taxon>
        <taxon>eudicotyledons</taxon>
        <taxon>Gunneridae</taxon>
        <taxon>Pentapetalae</taxon>
        <taxon>asterids</taxon>
        <taxon>lamiids</taxon>
        <taxon>Solanales</taxon>
        <taxon>Solanaceae</taxon>
        <taxon>Nicotianoideae</taxon>
        <taxon>Nicotianeae</taxon>
        <taxon>Nicotiana</taxon>
    </lineage>
</organism>
<dbReference type="RefSeq" id="XP_016436840.1">
    <property type="nucleotide sequence ID" value="XM_016581354.1"/>
</dbReference>